<evidence type="ECO:0000313" key="10">
    <source>
        <dbReference type="Proteomes" id="UP000247922"/>
    </source>
</evidence>
<dbReference type="InterPro" id="IPR031316">
    <property type="entry name" value="FlgM_C"/>
</dbReference>
<dbReference type="SUPFAM" id="SSF101498">
    <property type="entry name" value="Anti-sigma factor FlgM"/>
    <property type="match status" value="1"/>
</dbReference>
<keyword evidence="5" id="KW-0805">Transcription regulation</keyword>
<evidence type="ECO:0000256" key="6">
    <source>
        <dbReference type="ARBA" id="ARBA00023163"/>
    </source>
</evidence>
<accession>A0A2V3WGN4</accession>
<name>A0A2V3WGN4_9BACI</name>
<evidence type="ECO:0000256" key="4">
    <source>
        <dbReference type="ARBA" id="ARBA00022795"/>
    </source>
</evidence>
<dbReference type="GO" id="GO:0044781">
    <property type="term" value="P:bacterial-type flagellum organization"/>
    <property type="evidence" value="ECO:0007669"/>
    <property type="project" value="UniProtKB-KW"/>
</dbReference>
<evidence type="ECO:0000256" key="1">
    <source>
        <dbReference type="ARBA" id="ARBA00005322"/>
    </source>
</evidence>
<proteinExistence type="inferred from homology"/>
<protein>
    <recommendedName>
        <fullName evidence="2">Negative regulator of flagellin synthesis</fullName>
    </recommendedName>
</protein>
<feature type="region of interest" description="Disordered" evidence="7">
    <location>
        <begin position="1"/>
        <end position="30"/>
    </location>
</feature>
<dbReference type="OrthoDB" id="2991036at2"/>
<sequence>MKIHGSHQVKVNPYQQQLKKQHEAKHDGKKINDQLQISDAAKKMQESDGVHPSREAKVNRIKQDVETGNYQVNPDQTAKSMLNFLRK</sequence>
<comment type="similarity">
    <text evidence="1">Belongs to the FlgM family.</text>
</comment>
<keyword evidence="3" id="KW-0678">Repressor</keyword>
<evidence type="ECO:0000256" key="2">
    <source>
        <dbReference type="ARBA" id="ARBA00017823"/>
    </source>
</evidence>
<keyword evidence="10" id="KW-1185">Reference proteome</keyword>
<feature type="domain" description="Anti-sigma-28 factor FlgM C-terminal" evidence="8">
    <location>
        <begin position="33"/>
        <end position="83"/>
    </location>
</feature>
<dbReference type="RefSeq" id="WP_110250112.1">
    <property type="nucleotide sequence ID" value="NZ_QJJR01000001.1"/>
</dbReference>
<reference evidence="9 10" key="1">
    <citation type="submission" date="2018-05" db="EMBL/GenBank/DDBJ databases">
        <title>Genomic Encyclopedia of Type Strains, Phase IV (KMG-IV): sequencing the most valuable type-strain genomes for metagenomic binning, comparative biology and taxonomic classification.</title>
        <authorList>
            <person name="Goeker M."/>
        </authorList>
    </citation>
    <scope>NUCLEOTIDE SEQUENCE [LARGE SCALE GENOMIC DNA]</scope>
    <source>
        <strain evidence="9 10">DSM 22440</strain>
    </source>
</reference>
<dbReference type="NCBIfam" id="TIGR03824">
    <property type="entry name" value="FlgM_jcvi"/>
    <property type="match status" value="1"/>
</dbReference>
<dbReference type="EMBL" id="QJJR01000001">
    <property type="protein sequence ID" value="PXW93009.1"/>
    <property type="molecule type" value="Genomic_DNA"/>
</dbReference>
<evidence type="ECO:0000256" key="3">
    <source>
        <dbReference type="ARBA" id="ARBA00022491"/>
    </source>
</evidence>
<feature type="compositionally biased region" description="Basic and acidic residues" evidence="7">
    <location>
        <begin position="20"/>
        <end position="30"/>
    </location>
</feature>
<comment type="caution">
    <text evidence="9">The sequence shown here is derived from an EMBL/GenBank/DDBJ whole genome shotgun (WGS) entry which is preliminary data.</text>
</comment>
<dbReference type="AlphaFoldDB" id="A0A2V3WGN4"/>
<evidence type="ECO:0000313" key="9">
    <source>
        <dbReference type="EMBL" id="PXW93009.1"/>
    </source>
</evidence>
<organism evidence="9 10">
    <name type="scientific">Streptohalobacillus salinus</name>
    <dbReference type="NCBI Taxonomy" id="621096"/>
    <lineage>
        <taxon>Bacteria</taxon>
        <taxon>Bacillati</taxon>
        <taxon>Bacillota</taxon>
        <taxon>Bacilli</taxon>
        <taxon>Bacillales</taxon>
        <taxon>Bacillaceae</taxon>
        <taxon>Streptohalobacillus</taxon>
    </lineage>
</organism>
<dbReference type="InterPro" id="IPR007412">
    <property type="entry name" value="FlgM"/>
</dbReference>
<dbReference type="Proteomes" id="UP000247922">
    <property type="component" value="Unassembled WGS sequence"/>
</dbReference>
<dbReference type="GO" id="GO:0045892">
    <property type="term" value="P:negative regulation of DNA-templated transcription"/>
    <property type="evidence" value="ECO:0007669"/>
    <property type="project" value="InterPro"/>
</dbReference>
<gene>
    <name evidence="9" type="ORF">DES38_10189</name>
</gene>
<evidence type="ECO:0000259" key="8">
    <source>
        <dbReference type="Pfam" id="PF04316"/>
    </source>
</evidence>
<keyword evidence="6" id="KW-0804">Transcription</keyword>
<evidence type="ECO:0000256" key="5">
    <source>
        <dbReference type="ARBA" id="ARBA00023015"/>
    </source>
</evidence>
<dbReference type="Pfam" id="PF04316">
    <property type="entry name" value="FlgM"/>
    <property type="match status" value="1"/>
</dbReference>
<evidence type="ECO:0000256" key="7">
    <source>
        <dbReference type="SAM" id="MobiDB-lite"/>
    </source>
</evidence>
<keyword evidence="4" id="KW-1005">Bacterial flagellum biogenesis</keyword>
<dbReference type="InterPro" id="IPR035890">
    <property type="entry name" value="Anti-sigma-28_factor_FlgM_sf"/>
</dbReference>